<dbReference type="EMBL" id="DUGH01000120">
    <property type="protein sequence ID" value="HIH16726.1"/>
    <property type="molecule type" value="Genomic_DNA"/>
</dbReference>
<dbReference type="SUPFAM" id="SSF53335">
    <property type="entry name" value="S-adenosyl-L-methionine-dependent methyltransferases"/>
    <property type="match status" value="1"/>
</dbReference>
<dbReference type="Proteomes" id="UP000564964">
    <property type="component" value="Unassembled WGS sequence"/>
</dbReference>
<reference evidence="3" key="1">
    <citation type="journal article" date="2020" name="bioRxiv">
        <title>A rank-normalized archaeal taxonomy based on genome phylogeny resolves widespread incomplete and uneven classifications.</title>
        <authorList>
            <person name="Rinke C."/>
            <person name="Chuvochina M."/>
            <person name="Mussig A.J."/>
            <person name="Chaumeil P.-A."/>
            <person name="Waite D.W."/>
            <person name="Whitman W.B."/>
            <person name="Parks D.H."/>
            <person name="Hugenholtz P."/>
        </authorList>
    </citation>
    <scope>NUCLEOTIDE SEQUENCE [LARGE SCALE GENOMIC DNA]</scope>
</reference>
<accession>A0A7J4JNB3</accession>
<evidence type="ECO:0000313" key="1">
    <source>
        <dbReference type="EMBL" id="HIH16726.1"/>
    </source>
</evidence>
<keyword evidence="1" id="KW-0489">Methyltransferase</keyword>
<protein>
    <submittedName>
        <fullName evidence="1">Class I SAM-dependent methyltransferase</fullName>
    </submittedName>
</protein>
<gene>
    <name evidence="1" type="ORF">HA252_04945</name>
    <name evidence="2" type="ORF">J4203_06065</name>
</gene>
<reference evidence="2" key="3">
    <citation type="submission" date="2021-05" db="EMBL/GenBank/DDBJ databases">
        <title>Protein family content uncovers lineage relationships and bacterial pathway maintenance mechanisms in DPANN archaea.</title>
        <authorList>
            <person name="Castelle C.J."/>
            <person name="Meheust R."/>
            <person name="Jaffe A.L."/>
            <person name="Seitz K."/>
            <person name="Gong X."/>
            <person name="Baker B.J."/>
            <person name="Banfield J.F."/>
        </authorList>
    </citation>
    <scope>NUCLEOTIDE SEQUENCE</scope>
    <source>
        <strain evidence="2">RIFCSPLOWO2_01_FULL_58_19</strain>
    </source>
</reference>
<reference evidence="2" key="2">
    <citation type="submission" date="2021-03" db="EMBL/GenBank/DDBJ databases">
        <authorList>
            <person name="Jaffe A."/>
        </authorList>
    </citation>
    <scope>NUCLEOTIDE SEQUENCE</scope>
    <source>
        <strain evidence="2">RIFCSPLOWO2_01_FULL_58_19</strain>
    </source>
</reference>
<evidence type="ECO:0000313" key="3">
    <source>
        <dbReference type="Proteomes" id="UP000564964"/>
    </source>
</evidence>
<name>A0A7J4JNB3_9ARCH</name>
<proteinExistence type="predicted"/>
<dbReference type="GO" id="GO:0032259">
    <property type="term" value="P:methylation"/>
    <property type="evidence" value="ECO:0007669"/>
    <property type="project" value="UniProtKB-KW"/>
</dbReference>
<dbReference type="Proteomes" id="UP000678237">
    <property type="component" value="Unassembled WGS sequence"/>
</dbReference>
<dbReference type="Pfam" id="PF13578">
    <property type="entry name" value="Methyltransf_24"/>
    <property type="match status" value="1"/>
</dbReference>
<dbReference type="InterPro" id="IPR029063">
    <property type="entry name" value="SAM-dependent_MTases_sf"/>
</dbReference>
<dbReference type="AlphaFoldDB" id="A0A7J4JNB3"/>
<dbReference type="GO" id="GO:0008168">
    <property type="term" value="F:methyltransferase activity"/>
    <property type="evidence" value="ECO:0007669"/>
    <property type="project" value="UniProtKB-KW"/>
</dbReference>
<sequence length="253" mass="28396">MGSASTGMAFLLAAKHALRPLFGTGRNELARSLLRSLFFATHPGFFEKLPLQHHRPHAQFIHEVIERLAPSMRFLVSLETGCFLYDLARNGSGQGAIVEIGSYHGASTCCLAAGSKAANREKVYAVDPQLMHRGQALEENLRTAGVTAWVEVCRDFSQPAARRWPRDQKIRLLFIDGDHSYVGAKTDFLEWEPFVCKDGWIVFHDFSPAEFEVCAAVNDFVLDNPAYHHFGRFDFPGDEVSWTFFCQKKTATP</sequence>
<dbReference type="Gene3D" id="3.40.50.150">
    <property type="entry name" value="Vaccinia Virus protein VP39"/>
    <property type="match status" value="1"/>
</dbReference>
<keyword evidence="1" id="KW-0808">Transferase</keyword>
<dbReference type="EMBL" id="JAGVWE010000005">
    <property type="protein sequence ID" value="MBS3063410.1"/>
    <property type="molecule type" value="Genomic_DNA"/>
</dbReference>
<organism evidence="1 3">
    <name type="scientific">Candidatus Iainarchaeum sp</name>
    <dbReference type="NCBI Taxonomy" id="3101447"/>
    <lineage>
        <taxon>Archaea</taxon>
        <taxon>Candidatus Iainarchaeota</taxon>
        <taxon>Candidatus Iainarchaeia</taxon>
        <taxon>Candidatus Iainarchaeales</taxon>
        <taxon>Candidatus Iainarchaeaceae</taxon>
        <taxon>Candidatus Iainarchaeum</taxon>
    </lineage>
</organism>
<comment type="caution">
    <text evidence="1">The sequence shown here is derived from an EMBL/GenBank/DDBJ whole genome shotgun (WGS) entry which is preliminary data.</text>
</comment>
<evidence type="ECO:0000313" key="2">
    <source>
        <dbReference type="EMBL" id="MBS3063410.1"/>
    </source>
</evidence>